<evidence type="ECO:0000313" key="2">
    <source>
        <dbReference type="EMBL" id="AHF24599.1"/>
    </source>
</evidence>
<dbReference type="PROSITE" id="PS50113">
    <property type="entry name" value="PAC"/>
    <property type="match status" value="1"/>
</dbReference>
<dbReference type="InterPro" id="IPR039445">
    <property type="entry name" value="DauR-like_HTH"/>
</dbReference>
<proteinExistence type="predicted"/>
<dbReference type="Pfam" id="PF08348">
    <property type="entry name" value="PAS_6"/>
    <property type="match status" value="1"/>
</dbReference>
<evidence type="ECO:0000259" key="1">
    <source>
        <dbReference type="PROSITE" id="PS50113"/>
    </source>
</evidence>
<dbReference type="EMBL" id="KC246799">
    <property type="protein sequence ID" value="AHF24599.1"/>
    <property type="molecule type" value="Genomic_DNA"/>
</dbReference>
<organism evidence="2">
    <name type="scientific">uncultured bacterium Contig1762</name>
    <dbReference type="NCBI Taxonomy" id="1393506"/>
    <lineage>
        <taxon>Bacteria</taxon>
        <taxon>environmental samples</taxon>
    </lineage>
</organism>
<dbReference type="Pfam" id="PF13309">
    <property type="entry name" value="HTH_22"/>
    <property type="match status" value="1"/>
</dbReference>
<name>W0FMA9_9BACT</name>
<dbReference type="PANTHER" id="PTHR35568">
    <property type="entry name" value="TRANSCRIPTIONAL REGULATOR DAUR"/>
    <property type="match status" value="1"/>
</dbReference>
<protein>
    <submittedName>
        <fullName evidence="2">YheO domain-containing protein</fullName>
    </submittedName>
</protein>
<dbReference type="AlphaFoldDB" id="W0FMA9"/>
<reference evidence="2" key="1">
    <citation type="journal article" date="2013" name="PLoS ONE">
        <title>Metagenomic insights into the carbohydrate-active enzymes carried by the microorganisms adhering to solid digesta in the rumen of cows.</title>
        <authorList>
            <person name="Wang L."/>
            <person name="Hatem A."/>
            <person name="Catalyurek U.V."/>
            <person name="Morrison M."/>
            <person name="Yu Z."/>
        </authorList>
    </citation>
    <scope>NUCLEOTIDE SEQUENCE</scope>
</reference>
<dbReference type="PANTHER" id="PTHR35568:SF1">
    <property type="entry name" value="TRANSCRIPTIONAL REGULATOR DAUR"/>
    <property type="match status" value="1"/>
</dbReference>
<dbReference type="InterPro" id="IPR039446">
    <property type="entry name" value="DauR-like"/>
</dbReference>
<dbReference type="InterPro" id="IPR013559">
    <property type="entry name" value="YheO"/>
</dbReference>
<feature type="domain" description="PAC" evidence="1">
    <location>
        <begin position="74"/>
        <end position="125"/>
    </location>
</feature>
<dbReference type="InterPro" id="IPR000700">
    <property type="entry name" value="PAS-assoc_C"/>
</dbReference>
<sequence length="215" mass="24076">MNHDTEFEFAKRMAKGLAGQFGQNCEVVIHDLRGKDLEHSIIAIENGHVTGRSIGDGPSHIVLESLKEDPGMLQDRISYLTRTSDGRVLKSTTLFIRDDEDRVIGLLGINYDISMLVSLEDSLRDFTGQDRFSSEPEAISRNVADLLDELLEHSVSLVGKPTALMSKDDKIRAIRFLDDNGAFLITKSGPKVCQYFGISTYTLYSYLDEIRKSDE</sequence>
<accession>W0FMA9</accession>